<keyword evidence="3" id="KW-1133">Transmembrane helix</keyword>
<dbReference type="SUPFAM" id="SSF53822">
    <property type="entry name" value="Periplasmic binding protein-like I"/>
    <property type="match status" value="2"/>
</dbReference>
<sequence length="667" mass="76372">MRSVAFIPTLFLLLFIYSDSLQTDLSAPIFPLYSALFLPPSNISEEDDHREYLATMESIRPILDVAMFDAYRYYLQGWAPGPEEWLHIKEAPIKGCDDQKEAAWATLAAYQWTNGSGLDLAFGPACDYVLASVGRILGFFKVPMFTNAGFSEYFNQKSDFPVTRVGPLQDHIVRLFGQLANQFEWKRPSFLYEKSFWESEFLEGGFCKILGNGMYAYTVERRWNLTIKAQLLEPAEEQHYSREHYKQLLMENIGNNFGAVFGPEEEDLGQGAIGPSGAKRSVDCEFVGSRSRVRLCQMSDVWLSDGCRFTHRMLLILWMLMLVMQLLAVGTESLATKHTQRSRSGSTKNGTQPLQRRTQHTQSRTQLSHNYVEPAKHAQPLNGDTHYSQHYTEIRRAQPPRTQLPHRHIQHTHVSLQRRHLEAHDSAHSRGRKKIEVSPARPIYLLFPLPVVQNKALNPFGITIDLAQPVVDIAVEEVYRRQIVQPGSLHIHFEDSRLSDAHGPNVAINHLVNNELDCIIGYGFVYALAPVARMSPYWHDADSDGIPVITSTGLTSNLDNRNEYALMTRISSPYKVVRNCVMKLFFQMNWRNSFYLFHESRHNNNDISIPYGECYLLMTSIHVELSVLFPNDHNYFMFNENRMSKDEIEEKLKYASMTSSGKVKGAR</sequence>
<dbReference type="PANTHER" id="PTHR44755">
    <property type="entry name" value="NATRIURETIC PEPTIDE RECEPTOR 3-RELATED"/>
    <property type="match status" value="1"/>
</dbReference>
<dbReference type="InterPro" id="IPR052612">
    <property type="entry name" value="ANP_Clearance_Receptor"/>
</dbReference>
<protein>
    <recommendedName>
        <fullName evidence="7">Receptor ligand binding region domain-containing protein</fullName>
    </recommendedName>
</protein>
<evidence type="ECO:0000259" key="7">
    <source>
        <dbReference type="Pfam" id="PF01094"/>
    </source>
</evidence>
<evidence type="ECO:0000313" key="9">
    <source>
        <dbReference type="Proteomes" id="UP000614601"/>
    </source>
</evidence>
<feature type="signal peptide" evidence="6">
    <location>
        <begin position="1"/>
        <end position="20"/>
    </location>
</feature>
<dbReference type="GO" id="GO:0017046">
    <property type="term" value="F:peptide hormone binding"/>
    <property type="evidence" value="ECO:0007669"/>
    <property type="project" value="TreeGrafter"/>
</dbReference>
<feature type="region of interest" description="Disordered" evidence="5">
    <location>
        <begin position="335"/>
        <end position="366"/>
    </location>
</feature>
<dbReference type="PANTHER" id="PTHR44755:SF10">
    <property type="entry name" value="RECEPTOR LIGAND BINDING REGION DOMAIN-CONTAINING PROTEIN"/>
    <property type="match status" value="1"/>
</dbReference>
<dbReference type="GO" id="GO:0038023">
    <property type="term" value="F:signaling receptor activity"/>
    <property type="evidence" value="ECO:0007669"/>
    <property type="project" value="TreeGrafter"/>
</dbReference>
<feature type="compositionally biased region" description="Low complexity" evidence="5">
    <location>
        <begin position="354"/>
        <end position="366"/>
    </location>
</feature>
<gene>
    <name evidence="8" type="ORF">BOKJ2_LOCUS1071</name>
</gene>
<name>A0A811JSS1_9BILA</name>
<feature type="domain" description="Receptor ligand binding region" evidence="7">
    <location>
        <begin position="105"/>
        <end position="199"/>
    </location>
</feature>
<dbReference type="EMBL" id="CAJFCW020000001">
    <property type="protein sequence ID" value="CAG9081568.1"/>
    <property type="molecule type" value="Genomic_DNA"/>
</dbReference>
<dbReference type="InterPro" id="IPR028082">
    <property type="entry name" value="Peripla_BP_I"/>
</dbReference>
<evidence type="ECO:0000256" key="4">
    <source>
        <dbReference type="ARBA" id="ARBA00023136"/>
    </source>
</evidence>
<keyword evidence="9" id="KW-1185">Reference proteome</keyword>
<reference evidence="8" key="1">
    <citation type="submission" date="2020-09" db="EMBL/GenBank/DDBJ databases">
        <authorList>
            <person name="Kikuchi T."/>
        </authorList>
    </citation>
    <scope>NUCLEOTIDE SEQUENCE</scope>
    <source>
        <strain evidence="8">SH1</strain>
    </source>
</reference>
<proteinExistence type="predicted"/>
<evidence type="ECO:0000256" key="1">
    <source>
        <dbReference type="ARBA" id="ARBA00004370"/>
    </source>
</evidence>
<dbReference type="Gene3D" id="3.40.50.2300">
    <property type="match status" value="2"/>
</dbReference>
<evidence type="ECO:0000256" key="5">
    <source>
        <dbReference type="SAM" id="MobiDB-lite"/>
    </source>
</evidence>
<dbReference type="Proteomes" id="UP000614601">
    <property type="component" value="Unassembled WGS sequence"/>
</dbReference>
<dbReference type="InterPro" id="IPR001828">
    <property type="entry name" value="ANF_lig-bd_rcpt"/>
</dbReference>
<keyword evidence="2" id="KW-0812">Transmembrane</keyword>
<evidence type="ECO:0000313" key="8">
    <source>
        <dbReference type="EMBL" id="CAD5206387.1"/>
    </source>
</evidence>
<evidence type="ECO:0000256" key="2">
    <source>
        <dbReference type="ARBA" id="ARBA00022692"/>
    </source>
</evidence>
<keyword evidence="4" id="KW-0472">Membrane</keyword>
<dbReference type="GO" id="GO:0016020">
    <property type="term" value="C:membrane"/>
    <property type="evidence" value="ECO:0007669"/>
    <property type="project" value="UniProtKB-SubCell"/>
</dbReference>
<dbReference type="Pfam" id="PF01094">
    <property type="entry name" value="ANF_receptor"/>
    <property type="match status" value="1"/>
</dbReference>
<evidence type="ECO:0000256" key="3">
    <source>
        <dbReference type="ARBA" id="ARBA00022989"/>
    </source>
</evidence>
<organism evidence="8 9">
    <name type="scientific">Bursaphelenchus okinawaensis</name>
    <dbReference type="NCBI Taxonomy" id="465554"/>
    <lineage>
        <taxon>Eukaryota</taxon>
        <taxon>Metazoa</taxon>
        <taxon>Ecdysozoa</taxon>
        <taxon>Nematoda</taxon>
        <taxon>Chromadorea</taxon>
        <taxon>Rhabditida</taxon>
        <taxon>Tylenchina</taxon>
        <taxon>Tylenchomorpha</taxon>
        <taxon>Aphelenchoidea</taxon>
        <taxon>Aphelenchoididae</taxon>
        <taxon>Bursaphelenchus</taxon>
    </lineage>
</organism>
<dbReference type="EMBL" id="CAJFDH010000001">
    <property type="protein sequence ID" value="CAD5206387.1"/>
    <property type="molecule type" value="Genomic_DNA"/>
</dbReference>
<dbReference type="OrthoDB" id="302535at2759"/>
<comment type="subcellular location">
    <subcellularLocation>
        <location evidence="1">Membrane</location>
    </subcellularLocation>
</comment>
<dbReference type="Proteomes" id="UP000783686">
    <property type="component" value="Unassembled WGS sequence"/>
</dbReference>
<evidence type="ECO:0000256" key="6">
    <source>
        <dbReference type="SAM" id="SignalP"/>
    </source>
</evidence>
<comment type="caution">
    <text evidence="8">The sequence shown here is derived from an EMBL/GenBank/DDBJ whole genome shotgun (WGS) entry which is preliminary data.</text>
</comment>
<feature type="compositionally biased region" description="Polar residues" evidence="5">
    <location>
        <begin position="335"/>
        <end position="353"/>
    </location>
</feature>
<dbReference type="GO" id="GO:0007165">
    <property type="term" value="P:signal transduction"/>
    <property type="evidence" value="ECO:0007669"/>
    <property type="project" value="TreeGrafter"/>
</dbReference>
<dbReference type="AlphaFoldDB" id="A0A811JSS1"/>
<feature type="chain" id="PRO_5035594378" description="Receptor ligand binding region domain-containing protein" evidence="6">
    <location>
        <begin position="21"/>
        <end position="667"/>
    </location>
</feature>
<accession>A0A811JSS1</accession>
<keyword evidence="6" id="KW-0732">Signal</keyword>